<dbReference type="InterPro" id="IPR051564">
    <property type="entry name" value="LRR_receptor-like_kinase"/>
</dbReference>
<dbReference type="GO" id="GO:0016301">
    <property type="term" value="F:kinase activity"/>
    <property type="evidence" value="ECO:0007669"/>
    <property type="project" value="UniProtKB-KW"/>
</dbReference>
<comment type="caution">
    <text evidence="1">The sequence shown here is derived from an EMBL/GenBank/DDBJ whole genome shotgun (WGS) entry which is preliminary data.</text>
</comment>
<dbReference type="InterPro" id="IPR011009">
    <property type="entry name" value="Kinase-like_dom_sf"/>
</dbReference>
<dbReference type="SUPFAM" id="SSF56112">
    <property type="entry name" value="Protein kinase-like (PK-like)"/>
    <property type="match status" value="1"/>
</dbReference>
<protein>
    <submittedName>
        <fullName evidence="1">Putative receptor-like protein kinase</fullName>
    </submittedName>
</protein>
<dbReference type="Gene3D" id="1.10.510.10">
    <property type="entry name" value="Transferase(Phosphotransferase) domain 1"/>
    <property type="match status" value="1"/>
</dbReference>
<keyword evidence="1" id="KW-0418">Kinase</keyword>
<gene>
    <name evidence="1" type="ORF">CKAN_00472800</name>
</gene>
<dbReference type="EMBL" id="QPKB01000002">
    <property type="protein sequence ID" value="RWR76291.1"/>
    <property type="molecule type" value="Genomic_DNA"/>
</dbReference>
<dbReference type="OrthoDB" id="1932546at2759"/>
<accession>A0A3S3MH37</accession>
<dbReference type="Proteomes" id="UP000283530">
    <property type="component" value="Unassembled WGS sequence"/>
</dbReference>
<dbReference type="GO" id="GO:0016020">
    <property type="term" value="C:membrane"/>
    <property type="evidence" value="ECO:0007669"/>
    <property type="project" value="TreeGrafter"/>
</dbReference>
<reference evidence="1 2" key="1">
    <citation type="journal article" date="2019" name="Nat. Plants">
        <title>Stout camphor tree genome fills gaps in understanding of flowering plant genome evolution.</title>
        <authorList>
            <person name="Chaw S.M."/>
            <person name="Liu Y.C."/>
            <person name="Wu Y.W."/>
            <person name="Wang H.Y."/>
            <person name="Lin C.I."/>
            <person name="Wu C.S."/>
            <person name="Ke H.M."/>
            <person name="Chang L.Y."/>
            <person name="Hsu C.Y."/>
            <person name="Yang H.T."/>
            <person name="Sudianto E."/>
            <person name="Hsu M.H."/>
            <person name="Wu K.P."/>
            <person name="Wang L.N."/>
            <person name="Leebens-Mack J.H."/>
            <person name="Tsai I.J."/>
        </authorList>
    </citation>
    <scope>NUCLEOTIDE SEQUENCE [LARGE SCALE GENOMIC DNA]</scope>
    <source>
        <strain evidence="2">cv. Chaw 1501</strain>
        <tissue evidence="1">Young leaves</tissue>
    </source>
</reference>
<keyword evidence="1" id="KW-0675">Receptor</keyword>
<keyword evidence="2" id="KW-1185">Reference proteome</keyword>
<keyword evidence="1" id="KW-0808">Transferase</keyword>
<organism evidence="1 2">
    <name type="scientific">Cinnamomum micranthum f. kanehirae</name>
    <dbReference type="NCBI Taxonomy" id="337451"/>
    <lineage>
        <taxon>Eukaryota</taxon>
        <taxon>Viridiplantae</taxon>
        <taxon>Streptophyta</taxon>
        <taxon>Embryophyta</taxon>
        <taxon>Tracheophyta</taxon>
        <taxon>Spermatophyta</taxon>
        <taxon>Magnoliopsida</taxon>
        <taxon>Magnoliidae</taxon>
        <taxon>Laurales</taxon>
        <taxon>Lauraceae</taxon>
        <taxon>Cinnamomum</taxon>
    </lineage>
</organism>
<proteinExistence type="predicted"/>
<dbReference type="PANTHER" id="PTHR48055:SF55">
    <property type="entry name" value="PROTEIN KINASE DOMAIN-CONTAINING PROTEIN"/>
    <property type="match status" value="1"/>
</dbReference>
<evidence type="ECO:0000313" key="2">
    <source>
        <dbReference type="Proteomes" id="UP000283530"/>
    </source>
</evidence>
<dbReference type="AlphaFoldDB" id="A0A3S3MH37"/>
<evidence type="ECO:0000313" key="1">
    <source>
        <dbReference type="EMBL" id="RWR76291.1"/>
    </source>
</evidence>
<name>A0A3S3MH37_9MAGN</name>
<dbReference type="PANTHER" id="PTHR48055">
    <property type="entry name" value="LEUCINE-RICH REPEAT RECEPTOR PROTEIN KINASE EMS1"/>
    <property type="match status" value="1"/>
</dbReference>
<sequence length="134" mass="15652">MYKSCGTEYGMGADTSTYGDVYSYGILLLEMLTGKRPSDGMFKNNLNLHQFVKMALPEHVMEIIDHRLLSHEDEVIRESKNHDKLRSIMYETLVSFLKIGVYCSNDSPKERMEMKDVVIEMHKTRDFYLSAEKW</sequence>